<evidence type="ECO:0000313" key="2">
    <source>
        <dbReference type="EMBL" id="JAA83189.1"/>
    </source>
</evidence>
<protein>
    <submittedName>
        <fullName evidence="2">Uncharacterized protein</fullName>
    </submittedName>
</protein>
<dbReference type="AlphaFoldDB" id="S4P0E0"/>
<name>S4P0E0_9NEOP</name>
<reference evidence="2" key="1">
    <citation type="journal article" date="2013" name="BMC Genomics">
        <title>Unscrambling butterfly oogenesis.</title>
        <authorList>
            <person name="Carter J.M."/>
            <person name="Baker S.C."/>
            <person name="Pink R."/>
            <person name="Carter D.R."/>
            <person name="Collins A."/>
            <person name="Tomlin J."/>
            <person name="Gibbs M."/>
            <person name="Breuker C.J."/>
        </authorList>
    </citation>
    <scope>NUCLEOTIDE SEQUENCE</scope>
    <source>
        <tissue evidence="2">Ovary</tissue>
    </source>
</reference>
<dbReference type="EMBL" id="GAIX01009371">
    <property type="protein sequence ID" value="JAA83189.1"/>
    <property type="molecule type" value="Transcribed_RNA"/>
</dbReference>
<reference evidence="2" key="2">
    <citation type="submission" date="2013-05" db="EMBL/GenBank/DDBJ databases">
        <authorList>
            <person name="Carter J.-M."/>
            <person name="Baker S.C."/>
            <person name="Pink R."/>
            <person name="Carter D.R.F."/>
            <person name="Collins A."/>
            <person name="Tomlin J."/>
            <person name="Gibbs M."/>
            <person name="Breuker C.J."/>
        </authorList>
    </citation>
    <scope>NUCLEOTIDE SEQUENCE</scope>
    <source>
        <tissue evidence="2">Ovary</tissue>
    </source>
</reference>
<organism evidence="2">
    <name type="scientific">Pararge aegeria</name>
    <name type="common">speckled wood butterfly</name>
    <dbReference type="NCBI Taxonomy" id="116150"/>
    <lineage>
        <taxon>Eukaryota</taxon>
        <taxon>Metazoa</taxon>
        <taxon>Ecdysozoa</taxon>
        <taxon>Arthropoda</taxon>
        <taxon>Hexapoda</taxon>
        <taxon>Insecta</taxon>
        <taxon>Pterygota</taxon>
        <taxon>Neoptera</taxon>
        <taxon>Endopterygota</taxon>
        <taxon>Lepidoptera</taxon>
        <taxon>Glossata</taxon>
        <taxon>Ditrysia</taxon>
        <taxon>Papilionoidea</taxon>
        <taxon>Nymphalidae</taxon>
        <taxon>Satyrinae</taxon>
        <taxon>Satyrini</taxon>
        <taxon>Parargina</taxon>
        <taxon>Pararge</taxon>
    </lineage>
</organism>
<feature type="compositionally biased region" description="Polar residues" evidence="1">
    <location>
        <begin position="49"/>
        <end position="76"/>
    </location>
</feature>
<evidence type="ECO:0000256" key="1">
    <source>
        <dbReference type="SAM" id="MobiDB-lite"/>
    </source>
</evidence>
<feature type="region of interest" description="Disordered" evidence="1">
    <location>
        <begin position="1"/>
        <end position="76"/>
    </location>
</feature>
<feature type="non-terminal residue" evidence="2">
    <location>
        <position position="76"/>
    </location>
</feature>
<sequence length="76" mass="8523">MEESNTTDDENPKMWLSEAIDNDSVDPFESSPSNDYLMAIKPEPKSKLDQSNSYNRSRSFENSASTDISVSDLNVT</sequence>
<proteinExistence type="predicted"/>
<accession>S4P0E0</accession>